<accession>A0ABS7DP15</accession>
<dbReference type="PROSITE" id="PS51257">
    <property type="entry name" value="PROKAR_LIPOPROTEIN"/>
    <property type="match status" value="1"/>
</dbReference>
<dbReference type="PANTHER" id="PTHR30535:SF34">
    <property type="entry name" value="MOLYBDATE-BINDING PROTEIN MOLA"/>
    <property type="match status" value="1"/>
</dbReference>
<dbReference type="SUPFAM" id="SSF53807">
    <property type="entry name" value="Helical backbone' metal receptor"/>
    <property type="match status" value="1"/>
</dbReference>
<dbReference type="Proteomes" id="UP000719942">
    <property type="component" value="Unassembled WGS sequence"/>
</dbReference>
<keyword evidence="3" id="KW-0732">Signal</keyword>
<dbReference type="InterPro" id="IPR036365">
    <property type="entry name" value="PGBD-like_sf"/>
</dbReference>
<protein>
    <submittedName>
        <fullName evidence="5">Peptidoglycan-binding protein</fullName>
    </submittedName>
</protein>
<comment type="caution">
    <text evidence="5">The sequence shown here is derived from an EMBL/GenBank/DDBJ whole genome shotgun (WGS) entry which is preliminary data.</text>
</comment>
<dbReference type="Gene3D" id="1.10.101.10">
    <property type="entry name" value="PGBD-like superfamily/PGBD"/>
    <property type="match status" value="1"/>
</dbReference>
<evidence type="ECO:0000256" key="2">
    <source>
        <dbReference type="SAM" id="MobiDB-lite"/>
    </source>
</evidence>
<evidence type="ECO:0000259" key="4">
    <source>
        <dbReference type="PROSITE" id="PS50983"/>
    </source>
</evidence>
<feature type="signal peptide" evidence="3">
    <location>
        <begin position="1"/>
        <end position="20"/>
    </location>
</feature>
<dbReference type="Pfam" id="PF01471">
    <property type="entry name" value="PG_binding_1"/>
    <property type="match status" value="1"/>
</dbReference>
<evidence type="ECO:0000313" key="5">
    <source>
        <dbReference type="EMBL" id="MBW7573040.1"/>
    </source>
</evidence>
<dbReference type="PANTHER" id="PTHR30535">
    <property type="entry name" value="VITAMIN B12-BINDING PROTEIN"/>
    <property type="match status" value="1"/>
</dbReference>
<dbReference type="PROSITE" id="PS50983">
    <property type="entry name" value="FE_B12_PBP"/>
    <property type="match status" value="1"/>
</dbReference>
<dbReference type="Gene3D" id="3.40.50.1980">
    <property type="entry name" value="Nitrogenase molybdenum iron protein domain"/>
    <property type="match status" value="2"/>
</dbReference>
<dbReference type="InterPro" id="IPR050902">
    <property type="entry name" value="ABC_Transporter_SBP"/>
</dbReference>
<proteinExistence type="inferred from homology"/>
<dbReference type="Pfam" id="PF01497">
    <property type="entry name" value="Peripla_BP_2"/>
    <property type="match status" value="1"/>
</dbReference>
<sequence>MLKKITAALLCIAIAVGTLAACGPKNDISSGAGAKDFPVTIGNVTISEEPAGVAVLSPNIADVILAMGYEAQLKAKSAECTQSDLSVLPDVTVDDAQKIKDLGAQLVFTDTKPTEEQMSALNKAGISVLTIAKATGREDFDRLYSQVGSAMKGAKTGYEKGKKISQGIFLTIDDISRIIPSGDTPTTVAYLYDTEGGTVTGDTLEGALIESAGLVNAASDGTGNHVSASTLLLADPKYIFCPTGLKAELAQSEEYKKLSAVKEGRVYEMDPNLMLLQGRCVVDAVSFMAGTVYPELLEGTEASSAPSASSSPSSASSGTSSQPSVNSGSSSSTTSSAVTSANTNLTLKKGDKSDEVLKMQNRLKELGYMFVTPTGEFAEGTEQSVKDFQLLNGLVVTGIADSNTLQLLYSANPVARKD</sequence>
<feature type="domain" description="Fe/B12 periplasmic-binding" evidence="4">
    <location>
        <begin position="52"/>
        <end position="296"/>
    </location>
</feature>
<evidence type="ECO:0000256" key="3">
    <source>
        <dbReference type="SAM" id="SignalP"/>
    </source>
</evidence>
<feature type="chain" id="PRO_5046151009" evidence="3">
    <location>
        <begin position="21"/>
        <end position="418"/>
    </location>
</feature>
<dbReference type="SUPFAM" id="SSF47090">
    <property type="entry name" value="PGBD-like"/>
    <property type="match status" value="1"/>
</dbReference>
<name>A0ABS7DP15_9FIRM</name>
<reference evidence="5 6" key="1">
    <citation type="submission" date="2021-03" db="EMBL/GenBank/DDBJ databases">
        <title>Caproiciproducens sp. nov. isolated from feces of cow.</title>
        <authorList>
            <person name="Choi J.-Y."/>
        </authorList>
    </citation>
    <scope>NUCLEOTIDE SEQUENCE [LARGE SCALE GENOMIC DNA]</scope>
    <source>
        <strain evidence="5 6">AGMB10547</strain>
    </source>
</reference>
<keyword evidence="6" id="KW-1185">Reference proteome</keyword>
<gene>
    <name evidence="5" type="ORF">J5W02_09465</name>
</gene>
<dbReference type="EMBL" id="JAGFNZ010000003">
    <property type="protein sequence ID" value="MBW7573040.1"/>
    <property type="molecule type" value="Genomic_DNA"/>
</dbReference>
<comment type="similarity">
    <text evidence="1">Belongs to the bacterial solute-binding protein 8 family.</text>
</comment>
<dbReference type="InterPro" id="IPR036366">
    <property type="entry name" value="PGBDSf"/>
</dbReference>
<feature type="region of interest" description="Disordered" evidence="2">
    <location>
        <begin position="302"/>
        <end position="340"/>
    </location>
</feature>
<dbReference type="InterPro" id="IPR002477">
    <property type="entry name" value="Peptidoglycan-bd-like"/>
</dbReference>
<evidence type="ECO:0000313" key="6">
    <source>
        <dbReference type="Proteomes" id="UP000719942"/>
    </source>
</evidence>
<organism evidence="5 6">
    <name type="scientific">Caproiciproducens faecalis</name>
    <dbReference type="NCBI Taxonomy" id="2820301"/>
    <lineage>
        <taxon>Bacteria</taxon>
        <taxon>Bacillati</taxon>
        <taxon>Bacillota</taxon>
        <taxon>Clostridia</taxon>
        <taxon>Eubacteriales</taxon>
        <taxon>Acutalibacteraceae</taxon>
        <taxon>Caproiciproducens</taxon>
    </lineage>
</organism>
<dbReference type="InterPro" id="IPR002491">
    <property type="entry name" value="ABC_transptr_periplasmic_BD"/>
</dbReference>
<dbReference type="RefSeq" id="WP_219965444.1">
    <property type="nucleotide sequence ID" value="NZ_JAGFNZ010000003.1"/>
</dbReference>
<evidence type="ECO:0000256" key="1">
    <source>
        <dbReference type="ARBA" id="ARBA00008814"/>
    </source>
</evidence>